<dbReference type="OrthoDB" id="5654170at2"/>
<evidence type="ECO:0000313" key="3">
    <source>
        <dbReference type="Proteomes" id="UP000295164"/>
    </source>
</evidence>
<dbReference type="Proteomes" id="UP000295164">
    <property type="component" value="Unassembled WGS sequence"/>
</dbReference>
<keyword evidence="3" id="KW-1185">Reference proteome</keyword>
<evidence type="ECO:0000313" key="2">
    <source>
        <dbReference type="EMBL" id="TCZ72993.1"/>
    </source>
</evidence>
<gene>
    <name evidence="2" type="ORF">E0486_07980</name>
</gene>
<reference evidence="2 3" key="1">
    <citation type="submission" date="2019-03" db="EMBL/GenBank/DDBJ databases">
        <authorList>
            <person name="Kim M.K.M."/>
        </authorList>
    </citation>
    <scope>NUCLEOTIDE SEQUENCE [LARGE SCALE GENOMIC DNA]</scope>
    <source>
        <strain evidence="2 3">17J68-15</strain>
    </source>
</reference>
<dbReference type="InterPro" id="IPR012312">
    <property type="entry name" value="Hemerythrin-like"/>
</dbReference>
<dbReference type="Gene3D" id="1.20.120.520">
    <property type="entry name" value="nmb1532 protein domain like"/>
    <property type="match status" value="1"/>
</dbReference>
<protein>
    <recommendedName>
        <fullName evidence="1">Hemerythrin-like domain-containing protein</fullName>
    </recommendedName>
</protein>
<name>A0A4R4E2J1_9BACT</name>
<evidence type="ECO:0000259" key="1">
    <source>
        <dbReference type="Pfam" id="PF01814"/>
    </source>
</evidence>
<organism evidence="2 3">
    <name type="scientific">Flaviaesturariibacter aridisoli</name>
    <dbReference type="NCBI Taxonomy" id="2545761"/>
    <lineage>
        <taxon>Bacteria</taxon>
        <taxon>Pseudomonadati</taxon>
        <taxon>Bacteroidota</taxon>
        <taxon>Chitinophagia</taxon>
        <taxon>Chitinophagales</taxon>
        <taxon>Chitinophagaceae</taxon>
        <taxon>Flaviaestuariibacter</taxon>
    </lineage>
</organism>
<sequence>MKRTNFFLLIHQALRRLLFDTAQLLQQTDFSNEDAASAALDAVRETILLFETHAAHEDRYILPAVADYEPSVADCFAREHAEDHRIGCELLAAAEAVTVADAAARAGCGVALQQAYRSFLAFNLQHMDKEERILNDLLLRYYTVAQVMGMQFRIVQSTPPWIHDRIAHWMLLGNNEADTVQWLKTVAAGAPQLTYDTLLQKAEALLPPARWASLRRRLEITPVFA</sequence>
<accession>A0A4R4E2J1</accession>
<dbReference type="EMBL" id="SKFH01000009">
    <property type="protein sequence ID" value="TCZ72993.1"/>
    <property type="molecule type" value="Genomic_DNA"/>
</dbReference>
<proteinExistence type="predicted"/>
<dbReference type="RefSeq" id="WP_131851628.1">
    <property type="nucleotide sequence ID" value="NZ_SKFH01000009.1"/>
</dbReference>
<comment type="caution">
    <text evidence="2">The sequence shown here is derived from an EMBL/GenBank/DDBJ whole genome shotgun (WGS) entry which is preliminary data.</text>
</comment>
<dbReference type="Pfam" id="PF01814">
    <property type="entry name" value="Hemerythrin"/>
    <property type="match status" value="1"/>
</dbReference>
<dbReference type="AlphaFoldDB" id="A0A4R4E2J1"/>
<feature type="domain" description="Hemerythrin-like" evidence="1">
    <location>
        <begin position="8"/>
        <end position="136"/>
    </location>
</feature>